<evidence type="ECO:0000256" key="1">
    <source>
        <dbReference type="ARBA" id="ARBA00001946"/>
    </source>
</evidence>
<evidence type="ECO:0000313" key="7">
    <source>
        <dbReference type="EMBL" id="QJR10769.1"/>
    </source>
</evidence>
<feature type="binding site" evidence="4">
    <location>
        <position position="127"/>
    </location>
    <ligand>
        <name>substrate</name>
    </ligand>
</feature>
<feature type="domain" description="HpcH/HpaI aldolase/citrate lyase" evidence="6">
    <location>
        <begin position="9"/>
        <end position="222"/>
    </location>
</feature>
<evidence type="ECO:0000256" key="3">
    <source>
        <dbReference type="ARBA" id="ARBA00022842"/>
    </source>
</evidence>
<keyword evidence="8" id="KW-1185">Reference proteome</keyword>
<dbReference type="GO" id="GO:0006107">
    <property type="term" value="P:oxaloacetate metabolic process"/>
    <property type="evidence" value="ECO:0007669"/>
    <property type="project" value="TreeGrafter"/>
</dbReference>
<dbReference type="Proteomes" id="UP000501534">
    <property type="component" value="Chromosome"/>
</dbReference>
<comment type="cofactor">
    <cofactor evidence="1">
        <name>Mg(2+)</name>
        <dbReference type="ChEBI" id="CHEBI:18420"/>
    </cofactor>
</comment>
<evidence type="ECO:0000259" key="6">
    <source>
        <dbReference type="Pfam" id="PF03328"/>
    </source>
</evidence>
<dbReference type="EC" id="3.1.2.30" evidence="7"/>
<keyword evidence="3 5" id="KW-0460">Magnesium</keyword>
<feature type="binding site" evidence="4">
    <location>
        <position position="70"/>
    </location>
    <ligand>
        <name>substrate</name>
    </ligand>
</feature>
<name>A0A6M4GTU9_9PROT</name>
<dbReference type="Gene3D" id="3.20.20.60">
    <property type="entry name" value="Phosphoenolpyruvate-binding domains"/>
    <property type="match status" value="1"/>
</dbReference>
<dbReference type="GO" id="GO:0000287">
    <property type="term" value="F:magnesium ion binding"/>
    <property type="evidence" value="ECO:0007669"/>
    <property type="project" value="TreeGrafter"/>
</dbReference>
<dbReference type="PANTHER" id="PTHR32308">
    <property type="entry name" value="LYASE BETA SUBUNIT, PUTATIVE (AFU_ORTHOLOGUE AFUA_4G13030)-RELATED"/>
    <property type="match status" value="1"/>
</dbReference>
<feature type="binding site" evidence="5">
    <location>
        <position position="154"/>
    </location>
    <ligand>
        <name>Mg(2+)</name>
        <dbReference type="ChEBI" id="CHEBI:18420"/>
    </ligand>
</feature>
<organism evidence="7 8">
    <name type="scientific">Usitatibacter rugosus</name>
    <dbReference type="NCBI Taxonomy" id="2732067"/>
    <lineage>
        <taxon>Bacteria</taxon>
        <taxon>Pseudomonadati</taxon>
        <taxon>Pseudomonadota</taxon>
        <taxon>Betaproteobacteria</taxon>
        <taxon>Nitrosomonadales</taxon>
        <taxon>Usitatibacteraceae</taxon>
        <taxon>Usitatibacter</taxon>
    </lineage>
</organism>
<sequence>MTPYFRPRRSMLYVPGCSTRYLHKARTLKVDSVILDLGDPILVAAKEESRRNVVDAVLSGGYGRREVVVRVNDLDSPWGPDDVKAVARSGADAILFPNIESTKDVQRALSALDAAGGSHLPIMVMIESPIAVLRAEEIAAASDRIACIVMATSDLLNQLHGRRTPDRVAIVHSLAHVLLAGRAYDRSVVDGISTDLKDMQSFEYACRLARDLGFDGKSLVHPFQLPYCNDAFTPKPHDLAASLEVIEALDHAHAEGRGTVVVNGRLVESHHVKAAKRMLALNDMIQQLEAGQ</sequence>
<dbReference type="InterPro" id="IPR015813">
    <property type="entry name" value="Pyrv/PenolPyrv_kinase-like_dom"/>
</dbReference>
<reference evidence="7 8" key="1">
    <citation type="submission" date="2020-04" db="EMBL/GenBank/DDBJ databases">
        <title>Usitatibacter rugosus gen. nov., sp. nov. and Usitatibacter palustris sp. nov., novel members of Usitatibacteraceae fam. nov. within the order Nitrosomonadales isolated from soil.</title>
        <authorList>
            <person name="Huber K.J."/>
            <person name="Neumann-Schaal M."/>
            <person name="Geppert A."/>
            <person name="Luckner M."/>
            <person name="Wanner G."/>
            <person name="Overmann J."/>
        </authorList>
    </citation>
    <scope>NUCLEOTIDE SEQUENCE [LARGE SCALE GENOMIC DNA]</scope>
    <source>
        <strain evidence="7 8">0125_3</strain>
    </source>
</reference>
<proteinExistence type="predicted"/>
<evidence type="ECO:0000256" key="2">
    <source>
        <dbReference type="ARBA" id="ARBA00022723"/>
    </source>
</evidence>
<keyword evidence="7" id="KW-0378">Hydrolase</keyword>
<evidence type="ECO:0000313" key="8">
    <source>
        <dbReference type="Proteomes" id="UP000501534"/>
    </source>
</evidence>
<dbReference type="AlphaFoldDB" id="A0A6M4GTU9"/>
<accession>A0A6M4GTU9</accession>
<dbReference type="KEGG" id="uru:DSM104443_01838"/>
<dbReference type="RefSeq" id="WP_171091559.1">
    <property type="nucleotide sequence ID" value="NZ_CP053069.1"/>
</dbReference>
<feature type="binding site" evidence="5">
    <location>
        <position position="127"/>
    </location>
    <ligand>
        <name>Mg(2+)</name>
        <dbReference type="ChEBI" id="CHEBI:18420"/>
    </ligand>
</feature>
<dbReference type="SUPFAM" id="SSF51621">
    <property type="entry name" value="Phosphoenolpyruvate/pyruvate domain"/>
    <property type="match status" value="1"/>
</dbReference>
<evidence type="ECO:0000256" key="4">
    <source>
        <dbReference type="PIRSR" id="PIRSR015582-1"/>
    </source>
</evidence>
<keyword evidence="2 5" id="KW-0479">Metal-binding</keyword>
<evidence type="ECO:0000256" key="5">
    <source>
        <dbReference type="PIRSR" id="PIRSR015582-2"/>
    </source>
</evidence>
<dbReference type="InterPro" id="IPR040442">
    <property type="entry name" value="Pyrv_kinase-like_dom_sf"/>
</dbReference>
<dbReference type="InterPro" id="IPR011206">
    <property type="entry name" value="Citrate_lyase_beta/mcl1/mcl2"/>
</dbReference>
<dbReference type="PANTHER" id="PTHR32308:SF10">
    <property type="entry name" value="CITRATE LYASE SUBUNIT BETA"/>
    <property type="match status" value="1"/>
</dbReference>
<dbReference type="PIRSF" id="PIRSF015582">
    <property type="entry name" value="Cit_lyase_B"/>
    <property type="match status" value="1"/>
</dbReference>
<protein>
    <submittedName>
        <fullName evidence="7">(3S)-malyl-CoA thioesterase</fullName>
        <ecNumber evidence="7">3.1.2.30</ecNumber>
    </submittedName>
</protein>
<dbReference type="GO" id="GO:0016787">
    <property type="term" value="F:hydrolase activity"/>
    <property type="evidence" value="ECO:0007669"/>
    <property type="project" value="UniProtKB-KW"/>
</dbReference>
<gene>
    <name evidence="7" type="primary">mcl2</name>
    <name evidence="7" type="ORF">DSM104443_01838</name>
</gene>
<dbReference type="EMBL" id="CP053069">
    <property type="protein sequence ID" value="QJR10769.1"/>
    <property type="molecule type" value="Genomic_DNA"/>
</dbReference>
<dbReference type="Pfam" id="PF03328">
    <property type="entry name" value="HpcH_HpaI"/>
    <property type="match status" value="1"/>
</dbReference>
<dbReference type="InterPro" id="IPR005000">
    <property type="entry name" value="Aldolase/citrate-lyase_domain"/>
</dbReference>